<dbReference type="PRINTS" id="PR00069">
    <property type="entry name" value="ALDKETRDTASE"/>
</dbReference>
<evidence type="ECO:0000256" key="6">
    <source>
        <dbReference type="PIRSR" id="PIRSR000097-3"/>
    </source>
</evidence>
<evidence type="ECO:0000313" key="9">
    <source>
        <dbReference type="Proteomes" id="UP000644610"/>
    </source>
</evidence>
<dbReference type="AlphaFoldDB" id="A0A8J3XMB9"/>
<dbReference type="Proteomes" id="UP000644610">
    <property type="component" value="Unassembled WGS sequence"/>
</dbReference>
<dbReference type="InterPro" id="IPR023210">
    <property type="entry name" value="NADP_OxRdtase_dom"/>
</dbReference>
<dbReference type="InterPro" id="IPR018170">
    <property type="entry name" value="Aldo/ket_reductase_CS"/>
</dbReference>
<proteinExistence type="inferred from homology"/>
<evidence type="ECO:0000313" key="8">
    <source>
        <dbReference type="EMBL" id="GII46100.1"/>
    </source>
</evidence>
<evidence type="ECO:0000256" key="5">
    <source>
        <dbReference type="PIRSR" id="PIRSR000097-2"/>
    </source>
</evidence>
<accession>A0A8J3XMB9</accession>
<keyword evidence="2" id="KW-0521">NADP</keyword>
<evidence type="ECO:0000256" key="4">
    <source>
        <dbReference type="PIRSR" id="PIRSR000097-1"/>
    </source>
</evidence>
<protein>
    <submittedName>
        <fullName evidence="8">Oxidoreductase</fullName>
    </submittedName>
</protein>
<dbReference type="InterPro" id="IPR020471">
    <property type="entry name" value="AKR"/>
</dbReference>
<evidence type="ECO:0000256" key="2">
    <source>
        <dbReference type="ARBA" id="ARBA00022857"/>
    </source>
</evidence>
<dbReference type="Gene3D" id="3.20.20.100">
    <property type="entry name" value="NADP-dependent oxidoreductase domain"/>
    <property type="match status" value="1"/>
</dbReference>
<sequence>MPDVRTLTLNNGVVMPRLGFGVGRVPADGAGPAVAAALAAGYRCLDTASRYGNEESVGRAVRASGVPRAEVFVTTKVWNDDHGYDEALRAFDASADRLGLGHVDLYLIHWPCPGRDMYVKTWHALESLYAEGRVRAIGVSNFTAGAIGRLAAESDVVPAVNQVELHPNLAQADLRAFHAERGIATMAYSPLGRGRDLLRDPTLEGLAAKHGRTTAQIVLRWHLQLGNAAIPKSVTPSRVRENADVFRFELDAEDMEFMAGMDTGSRLGADPDASF</sequence>
<keyword evidence="3" id="KW-0560">Oxidoreductase</keyword>
<dbReference type="SUPFAM" id="SSF51430">
    <property type="entry name" value="NAD(P)-linked oxidoreductase"/>
    <property type="match status" value="1"/>
</dbReference>
<comment type="similarity">
    <text evidence="1">Belongs to the aldo/keto reductase family.</text>
</comment>
<dbReference type="GO" id="GO:0016616">
    <property type="term" value="F:oxidoreductase activity, acting on the CH-OH group of donors, NAD or NADP as acceptor"/>
    <property type="evidence" value="ECO:0007669"/>
    <property type="project" value="UniProtKB-ARBA"/>
</dbReference>
<dbReference type="Pfam" id="PF00248">
    <property type="entry name" value="Aldo_ket_red"/>
    <property type="match status" value="1"/>
</dbReference>
<feature type="active site" description="Proton donor" evidence="4">
    <location>
        <position position="51"/>
    </location>
</feature>
<feature type="binding site" evidence="5">
    <location>
        <position position="109"/>
    </location>
    <ligand>
        <name>substrate</name>
    </ligand>
</feature>
<dbReference type="PANTHER" id="PTHR43827:SF3">
    <property type="entry name" value="NADP-DEPENDENT OXIDOREDUCTASE DOMAIN-CONTAINING PROTEIN"/>
    <property type="match status" value="1"/>
</dbReference>
<gene>
    <name evidence="8" type="ORF">Psi02_25240</name>
</gene>
<reference evidence="8" key="1">
    <citation type="submission" date="2021-01" db="EMBL/GenBank/DDBJ databases">
        <title>Whole genome shotgun sequence of Planotetraspora silvatica NBRC 100141.</title>
        <authorList>
            <person name="Komaki H."/>
            <person name="Tamura T."/>
        </authorList>
    </citation>
    <scope>NUCLEOTIDE SEQUENCE</scope>
    <source>
        <strain evidence="8">NBRC 100141</strain>
    </source>
</reference>
<feature type="domain" description="NADP-dependent oxidoreductase" evidence="7">
    <location>
        <begin position="22"/>
        <end position="256"/>
    </location>
</feature>
<dbReference type="EMBL" id="BOOQ01000015">
    <property type="protein sequence ID" value="GII46100.1"/>
    <property type="molecule type" value="Genomic_DNA"/>
</dbReference>
<feature type="site" description="Lowers pKa of active site Tyr" evidence="6">
    <location>
        <position position="76"/>
    </location>
</feature>
<evidence type="ECO:0000256" key="3">
    <source>
        <dbReference type="ARBA" id="ARBA00023002"/>
    </source>
</evidence>
<keyword evidence="9" id="KW-1185">Reference proteome</keyword>
<dbReference type="InterPro" id="IPR036812">
    <property type="entry name" value="NAD(P)_OxRdtase_dom_sf"/>
</dbReference>
<dbReference type="PANTHER" id="PTHR43827">
    <property type="entry name" value="2,5-DIKETO-D-GLUCONIC ACID REDUCTASE"/>
    <property type="match status" value="1"/>
</dbReference>
<organism evidence="8 9">
    <name type="scientific">Planotetraspora silvatica</name>
    <dbReference type="NCBI Taxonomy" id="234614"/>
    <lineage>
        <taxon>Bacteria</taxon>
        <taxon>Bacillati</taxon>
        <taxon>Actinomycetota</taxon>
        <taxon>Actinomycetes</taxon>
        <taxon>Streptosporangiales</taxon>
        <taxon>Streptosporangiaceae</taxon>
        <taxon>Planotetraspora</taxon>
    </lineage>
</organism>
<dbReference type="PIRSF" id="PIRSF000097">
    <property type="entry name" value="AKR"/>
    <property type="match status" value="1"/>
</dbReference>
<evidence type="ECO:0000256" key="1">
    <source>
        <dbReference type="ARBA" id="ARBA00007905"/>
    </source>
</evidence>
<name>A0A8J3XMB9_9ACTN</name>
<evidence type="ECO:0000259" key="7">
    <source>
        <dbReference type="Pfam" id="PF00248"/>
    </source>
</evidence>
<dbReference type="PROSITE" id="PS00062">
    <property type="entry name" value="ALDOKETO_REDUCTASE_2"/>
    <property type="match status" value="1"/>
</dbReference>
<dbReference type="FunFam" id="3.20.20.100:FF:000015">
    <property type="entry name" value="Oxidoreductase, aldo/keto reductase family"/>
    <property type="match status" value="1"/>
</dbReference>
<comment type="caution">
    <text evidence="8">The sequence shown here is derived from an EMBL/GenBank/DDBJ whole genome shotgun (WGS) entry which is preliminary data.</text>
</comment>